<comment type="similarity">
    <text evidence="2">Belongs to the FtsK/SpoIIIE/SftA family.</text>
</comment>
<keyword evidence="11" id="KW-0238">DNA-binding</keyword>
<dbReference type="Pfam" id="PF09397">
    <property type="entry name" value="FtsK_gamma"/>
    <property type="match status" value="1"/>
</dbReference>
<evidence type="ECO:0000256" key="5">
    <source>
        <dbReference type="ARBA" id="ARBA00022618"/>
    </source>
</evidence>
<dbReference type="CDD" id="cd01127">
    <property type="entry name" value="TrwB_TraG_TraD_VirD4"/>
    <property type="match status" value="1"/>
</dbReference>
<dbReference type="SUPFAM" id="SSF52540">
    <property type="entry name" value="P-loop containing nucleoside triphosphate hydrolases"/>
    <property type="match status" value="1"/>
</dbReference>
<feature type="region of interest" description="Disordered" evidence="15">
    <location>
        <begin position="226"/>
        <end position="301"/>
    </location>
</feature>
<dbReference type="PANTHER" id="PTHR22683:SF41">
    <property type="entry name" value="DNA TRANSLOCASE FTSK"/>
    <property type="match status" value="1"/>
</dbReference>
<dbReference type="Pfam" id="PF01580">
    <property type="entry name" value="FtsK_SpoIIIE"/>
    <property type="match status" value="1"/>
</dbReference>
<dbReference type="PROSITE" id="PS50901">
    <property type="entry name" value="FTSK"/>
    <property type="match status" value="1"/>
</dbReference>
<feature type="compositionally biased region" description="Pro residues" evidence="15">
    <location>
        <begin position="248"/>
        <end position="261"/>
    </location>
</feature>
<evidence type="ECO:0000256" key="2">
    <source>
        <dbReference type="ARBA" id="ARBA00006474"/>
    </source>
</evidence>
<feature type="transmembrane region" description="Helical" evidence="16">
    <location>
        <begin position="21"/>
        <end position="44"/>
    </location>
</feature>
<dbReference type="Gene3D" id="3.40.50.300">
    <property type="entry name" value="P-loop containing nucleotide triphosphate hydrolases"/>
    <property type="match status" value="1"/>
</dbReference>
<gene>
    <name evidence="18" type="ORF">V6X51_02415</name>
</gene>
<evidence type="ECO:0000256" key="6">
    <source>
        <dbReference type="ARBA" id="ARBA00022692"/>
    </source>
</evidence>
<keyword evidence="5" id="KW-0132">Cell division</keyword>
<name>A0ABV3RVX2_9GAMM</name>
<evidence type="ECO:0000256" key="16">
    <source>
        <dbReference type="SAM" id="Phobius"/>
    </source>
</evidence>
<evidence type="ECO:0000256" key="12">
    <source>
        <dbReference type="ARBA" id="ARBA00023136"/>
    </source>
</evidence>
<dbReference type="SMART" id="SM00843">
    <property type="entry name" value="Ftsk_gamma"/>
    <property type="match status" value="1"/>
</dbReference>
<proteinExistence type="inferred from homology"/>
<comment type="subcellular location">
    <subcellularLocation>
        <location evidence="1">Cell membrane</location>
        <topology evidence="1">Multi-pass membrane protein</topology>
    </subcellularLocation>
</comment>
<organism evidence="18 19">
    <name type="scientific">Spiribacter roseus</name>
    <dbReference type="NCBI Taxonomy" id="1855875"/>
    <lineage>
        <taxon>Bacteria</taxon>
        <taxon>Pseudomonadati</taxon>
        <taxon>Pseudomonadota</taxon>
        <taxon>Gammaproteobacteria</taxon>
        <taxon>Chromatiales</taxon>
        <taxon>Ectothiorhodospiraceae</taxon>
        <taxon>Spiribacter</taxon>
    </lineage>
</organism>
<dbReference type="PANTHER" id="PTHR22683">
    <property type="entry name" value="SPORULATION PROTEIN RELATED"/>
    <property type="match status" value="1"/>
</dbReference>
<evidence type="ECO:0000256" key="9">
    <source>
        <dbReference type="ARBA" id="ARBA00022840"/>
    </source>
</evidence>
<evidence type="ECO:0000256" key="11">
    <source>
        <dbReference type="ARBA" id="ARBA00023125"/>
    </source>
</evidence>
<keyword evidence="4" id="KW-1003">Cell membrane</keyword>
<evidence type="ECO:0000256" key="14">
    <source>
        <dbReference type="PROSITE-ProRule" id="PRU00289"/>
    </source>
</evidence>
<evidence type="ECO:0000256" key="13">
    <source>
        <dbReference type="ARBA" id="ARBA00023306"/>
    </source>
</evidence>
<dbReference type="SUPFAM" id="SSF46785">
    <property type="entry name" value="Winged helix' DNA-binding domain"/>
    <property type="match status" value="1"/>
</dbReference>
<dbReference type="InterPro" id="IPR036388">
    <property type="entry name" value="WH-like_DNA-bd_sf"/>
</dbReference>
<keyword evidence="7 14" id="KW-0547">Nucleotide-binding</keyword>
<feature type="domain" description="FtsK" evidence="17">
    <location>
        <begin position="407"/>
        <end position="641"/>
    </location>
</feature>
<keyword evidence="6 16" id="KW-0812">Transmembrane</keyword>
<dbReference type="Proteomes" id="UP001556636">
    <property type="component" value="Unassembled WGS sequence"/>
</dbReference>
<evidence type="ECO:0000313" key="19">
    <source>
        <dbReference type="Proteomes" id="UP001556636"/>
    </source>
</evidence>
<dbReference type="Gene3D" id="1.10.10.10">
    <property type="entry name" value="Winged helix-like DNA-binding domain superfamily/Winged helix DNA-binding domain"/>
    <property type="match status" value="1"/>
</dbReference>
<dbReference type="Pfam" id="PF13491">
    <property type="entry name" value="FtsK_4TM"/>
    <property type="match status" value="1"/>
</dbReference>
<feature type="transmembrane region" description="Helical" evidence="16">
    <location>
        <begin position="160"/>
        <end position="187"/>
    </location>
</feature>
<dbReference type="InterPro" id="IPR041027">
    <property type="entry name" value="FtsK_alpha"/>
</dbReference>
<evidence type="ECO:0000256" key="8">
    <source>
        <dbReference type="ARBA" id="ARBA00022829"/>
    </source>
</evidence>
<evidence type="ECO:0000256" key="10">
    <source>
        <dbReference type="ARBA" id="ARBA00022989"/>
    </source>
</evidence>
<dbReference type="InterPro" id="IPR027417">
    <property type="entry name" value="P-loop_NTPase"/>
</dbReference>
<feature type="transmembrane region" description="Helical" evidence="16">
    <location>
        <begin position="78"/>
        <end position="100"/>
    </location>
</feature>
<keyword evidence="12 16" id="KW-0472">Membrane</keyword>
<evidence type="ECO:0000256" key="7">
    <source>
        <dbReference type="ARBA" id="ARBA00022741"/>
    </source>
</evidence>
<evidence type="ECO:0000256" key="4">
    <source>
        <dbReference type="ARBA" id="ARBA00022475"/>
    </source>
</evidence>
<dbReference type="EMBL" id="JBAKFG010000001">
    <property type="protein sequence ID" value="MEX0372289.1"/>
    <property type="molecule type" value="Genomic_DNA"/>
</dbReference>
<keyword evidence="10 16" id="KW-1133">Transmembrane helix</keyword>
<accession>A0ABV3RVX2</accession>
<keyword evidence="13" id="KW-0131">Cell cycle</keyword>
<evidence type="ECO:0000259" key="17">
    <source>
        <dbReference type="PROSITE" id="PS50901"/>
    </source>
</evidence>
<reference evidence="18 19" key="1">
    <citation type="submission" date="2024-02" db="EMBL/GenBank/DDBJ databases">
        <title>New especies of Spiribacter isolated from saline water.</title>
        <authorList>
            <person name="Leon M.J."/>
            <person name="De La Haba R."/>
            <person name="Sanchez-Porro C."/>
            <person name="Ventosa A."/>
        </authorList>
    </citation>
    <scope>NUCLEOTIDE SEQUENCE [LARGE SCALE GENOMIC DNA]</scope>
    <source>
        <strain evidence="19">ag22IC6-196</strain>
    </source>
</reference>
<dbReference type="Gene3D" id="3.30.980.40">
    <property type="match status" value="1"/>
</dbReference>
<evidence type="ECO:0000256" key="3">
    <source>
        <dbReference type="ARBA" id="ARBA00020887"/>
    </source>
</evidence>
<dbReference type="Pfam" id="PF17854">
    <property type="entry name" value="FtsK_alpha"/>
    <property type="match status" value="1"/>
</dbReference>
<evidence type="ECO:0000256" key="1">
    <source>
        <dbReference type="ARBA" id="ARBA00004651"/>
    </source>
</evidence>
<comment type="caution">
    <text evidence="18">The sequence shown here is derived from an EMBL/GenBank/DDBJ whole genome shotgun (WGS) entry which is preliminary data.</text>
</comment>
<keyword evidence="9 14" id="KW-0067">ATP-binding</keyword>
<dbReference type="RefSeq" id="WP_367951041.1">
    <property type="nucleotide sequence ID" value="NZ_JBAKFG010000001.1"/>
</dbReference>
<feature type="transmembrane region" description="Helical" evidence="16">
    <location>
        <begin position="112"/>
        <end position="134"/>
    </location>
</feature>
<feature type="binding site" evidence="14">
    <location>
        <begin position="437"/>
        <end position="444"/>
    </location>
    <ligand>
        <name>ATP</name>
        <dbReference type="ChEBI" id="CHEBI:30616"/>
    </ligand>
</feature>
<protein>
    <recommendedName>
        <fullName evidence="3">DNA translocase FtsK</fullName>
    </recommendedName>
</protein>
<keyword evidence="19" id="KW-1185">Reference proteome</keyword>
<evidence type="ECO:0000313" key="18">
    <source>
        <dbReference type="EMBL" id="MEX0372289.1"/>
    </source>
</evidence>
<keyword evidence="8" id="KW-0159">Chromosome partition</keyword>
<dbReference type="InterPro" id="IPR002543">
    <property type="entry name" value="FtsK_dom"/>
</dbReference>
<dbReference type="InterPro" id="IPR050206">
    <property type="entry name" value="FtsK/SpoIIIE/SftA"/>
</dbReference>
<dbReference type="InterPro" id="IPR025199">
    <property type="entry name" value="FtsK_4TM"/>
</dbReference>
<evidence type="ECO:0000256" key="15">
    <source>
        <dbReference type="SAM" id="MobiDB-lite"/>
    </source>
</evidence>
<sequence length="791" mass="83992">MAGKTTARRLTGPGSQHISRVLREAALLLLMAVAGFLMLSLLTYTPADPGWSQSGPTRGVGNAGGVVGAYWADLSLYLFGYLAYLFSVLLGLLATLVYRWQRRDGAVHWGIIGVRVAGFVITLLAGAAVARLHIEPVAGTVPLSSGGVLGNLVGDWGREAFSFTGATLLALAVFLAGVTLFTGLSWISLMDRLGQLVLAQGKYLLALQGALQSGITALRSAGSRQAARYAERRRDRQRQKPAIAAPAPASPAPAAPAPKPAPARAASGNRAEQRQLFETPPPNGGHPPVSLLDSPQAEQPGYSHEALEAMSRLVETKLGDFGVEVEVVAVQPGPVITRFELKPAAGVKVSQISNLSKDLARALSVTAVRVVEVIPGKSVVGLEIPNEHRQVIALSEIIRADAFEKADSPLTLAIGKDIGGYTQVVDLAKMPHLLVAGTTGSGKSVGINAMIISMLYKNAPEQVRMIMIDPKMLELSVYDGIPHLLAPVVTDMKEAANALRWCVGEMERRYRVMSALGVRNIGGANRRIREARDRGEPLTDPLWNLGGDRVEPTLDGEAPQPPVLEPMPYTVVVVDEFADMMMMVGKKVEELIARLAQKARAAGIHLILATQRPSVDVITGLIKANIPTRMAFQVSSRVDSRTILDQMGAESLLGHGDMLYMGPSSRGLPERVHGAFVSDAEVHRVAEHLKQSGSPDYVDGILDEGGGDAAGVGALPGEMNAAGGESDPLYDQAVRIVTETRKASISGVQRRLKVGYNRAARLVEEMEAAGIVGPLQANGSREVIAPPPPGD</sequence>
<dbReference type="InterPro" id="IPR018541">
    <property type="entry name" value="Ftsk_gamma"/>
</dbReference>
<dbReference type="InterPro" id="IPR036390">
    <property type="entry name" value="WH_DNA-bd_sf"/>
</dbReference>